<dbReference type="Pfam" id="PF06541">
    <property type="entry name" value="ABC_trans_CmpB"/>
    <property type="match status" value="1"/>
</dbReference>
<dbReference type="Proteomes" id="UP001256711">
    <property type="component" value="Unassembled WGS sequence"/>
</dbReference>
<keyword evidence="1" id="KW-0812">Transmembrane</keyword>
<sequence length="258" mass="29790">MATFIQIVLLFFCYSFIGWAWETVYCSIKARKFQYRGFLIGPITPIYGFGILAVLYFLEPLHDNLLLLYVAATIIVTVLEYVTSFGLEKLFHASWWDYKDVPLNINGRVAVPVSLFWGVGCVFIVKILNPRVLHLEEWLASHFGFLLPVFLIALISFDLGYTLANMAAFQAAVKRLNATVDNRKEELKGAWETSKEDVQQRLNWGKYLGDHPEEASNLPRLNFNQRRLLKNFPHLRLSNVKNGQELRQLVEDLRKGFK</sequence>
<feature type="transmembrane region" description="Helical" evidence="1">
    <location>
        <begin position="6"/>
        <end position="25"/>
    </location>
</feature>
<name>A0AAW8TYU5_9ENTE</name>
<accession>A0AAW8TYU5</accession>
<feature type="transmembrane region" description="Helical" evidence="1">
    <location>
        <begin position="37"/>
        <end position="58"/>
    </location>
</feature>
<proteinExistence type="predicted"/>
<evidence type="ECO:0000256" key="1">
    <source>
        <dbReference type="SAM" id="Phobius"/>
    </source>
</evidence>
<feature type="transmembrane region" description="Helical" evidence="1">
    <location>
        <begin position="64"/>
        <end position="87"/>
    </location>
</feature>
<comment type="caution">
    <text evidence="2">The sequence shown here is derived from an EMBL/GenBank/DDBJ whole genome shotgun (WGS) entry which is preliminary data.</text>
</comment>
<evidence type="ECO:0000313" key="3">
    <source>
        <dbReference type="Proteomes" id="UP001256711"/>
    </source>
</evidence>
<reference evidence="2" key="1">
    <citation type="submission" date="2023-03" db="EMBL/GenBank/DDBJ databases">
        <authorList>
            <person name="Shen W."/>
            <person name="Cai J."/>
        </authorList>
    </citation>
    <scope>NUCLEOTIDE SEQUENCE</scope>
    <source>
        <strain evidence="2">B226-2</strain>
    </source>
</reference>
<evidence type="ECO:0000313" key="2">
    <source>
        <dbReference type="EMBL" id="MDT2810112.1"/>
    </source>
</evidence>
<dbReference type="EMBL" id="JARQBJ010000003">
    <property type="protein sequence ID" value="MDT2810112.1"/>
    <property type="molecule type" value="Genomic_DNA"/>
</dbReference>
<protein>
    <submittedName>
        <fullName evidence="2">ABC transporter permease</fullName>
    </submittedName>
</protein>
<organism evidence="2 3">
    <name type="scientific">Enterococcus asini</name>
    <dbReference type="NCBI Taxonomy" id="57732"/>
    <lineage>
        <taxon>Bacteria</taxon>
        <taxon>Bacillati</taxon>
        <taxon>Bacillota</taxon>
        <taxon>Bacilli</taxon>
        <taxon>Lactobacillales</taxon>
        <taxon>Enterococcaceae</taxon>
        <taxon>Enterococcus</taxon>
    </lineage>
</organism>
<dbReference type="AlphaFoldDB" id="A0AAW8TYU5"/>
<keyword evidence="1" id="KW-1133">Transmembrane helix</keyword>
<gene>
    <name evidence="2" type="ORF">P7H43_06430</name>
</gene>
<feature type="transmembrane region" description="Helical" evidence="1">
    <location>
        <begin position="108"/>
        <end position="128"/>
    </location>
</feature>
<keyword evidence="1" id="KW-0472">Membrane</keyword>
<dbReference type="InterPro" id="IPR010540">
    <property type="entry name" value="CmpB_TMEM229"/>
</dbReference>
<feature type="transmembrane region" description="Helical" evidence="1">
    <location>
        <begin position="140"/>
        <end position="164"/>
    </location>
</feature>
<dbReference type="RefSeq" id="WP_118339046.1">
    <property type="nucleotide sequence ID" value="NZ_CABJBY010000001.1"/>
</dbReference>